<proteinExistence type="predicted"/>
<feature type="region of interest" description="Disordered" evidence="1">
    <location>
        <begin position="247"/>
        <end position="309"/>
    </location>
</feature>
<gene>
    <name evidence="2" type="ORF">F2Q69_00046176</name>
</gene>
<feature type="compositionally biased region" description="Basic and acidic residues" evidence="1">
    <location>
        <begin position="300"/>
        <end position="309"/>
    </location>
</feature>
<reference evidence="2" key="1">
    <citation type="submission" date="2019-12" db="EMBL/GenBank/DDBJ databases">
        <title>Genome sequencing and annotation of Brassica cretica.</title>
        <authorList>
            <person name="Studholme D.J."/>
            <person name="Sarris P."/>
        </authorList>
    </citation>
    <scope>NUCLEOTIDE SEQUENCE</scope>
    <source>
        <strain evidence="2">PFS-109/04</strain>
        <tissue evidence="2">Leaf</tissue>
    </source>
</reference>
<sequence length="328" mass="34578">MSPPLPEADKDGGVIVTESSTPIAEAAFSKTNNGSQTEDIQKPDDESTKSVTLRNNIGECSTHDLPSNDETASDSAVENGNDEDFSPLPEADNGGVTVTESSTPIAESASSKTNIALQPKVSEKSEDATTRDCSIQYQTSVSPLRDLSPLPEADTGGVTVIESSTPIAETASSKTNSALQPEDATTRACSIQYETSISLLGDLHCCSVANGQRLKSLEDMSPPLLEADKDGGVIVTESSTPIAEAAFSKTNNGSQTEDIQKPDDESTKSVTLRNNIGECSTHDLPSNDETASDSAVENGNDGRDAKEDQLKEATTILQKRVFKAFSNN</sequence>
<dbReference type="AlphaFoldDB" id="A0A8S9Q0V6"/>
<accession>A0A8S9Q0V6</accession>
<evidence type="ECO:0000313" key="2">
    <source>
        <dbReference type="EMBL" id="KAF3525590.1"/>
    </source>
</evidence>
<feature type="compositionally biased region" description="Basic and acidic residues" evidence="1">
    <location>
        <begin position="39"/>
        <end position="48"/>
    </location>
</feature>
<feature type="compositionally biased region" description="Polar residues" evidence="1">
    <location>
        <begin position="96"/>
        <end position="116"/>
    </location>
</feature>
<feature type="compositionally biased region" description="Polar residues" evidence="1">
    <location>
        <begin position="29"/>
        <end position="38"/>
    </location>
</feature>
<dbReference type="Proteomes" id="UP000712600">
    <property type="component" value="Unassembled WGS sequence"/>
</dbReference>
<feature type="compositionally biased region" description="Basic and acidic residues" evidence="1">
    <location>
        <begin position="258"/>
        <end position="267"/>
    </location>
</feature>
<feature type="region of interest" description="Disordered" evidence="1">
    <location>
        <begin position="1"/>
        <end position="132"/>
    </location>
</feature>
<evidence type="ECO:0000313" key="3">
    <source>
        <dbReference type="Proteomes" id="UP000712600"/>
    </source>
</evidence>
<name>A0A8S9Q0V6_BRACR</name>
<feature type="compositionally biased region" description="Basic and acidic residues" evidence="1">
    <location>
        <begin position="121"/>
        <end position="130"/>
    </location>
</feature>
<evidence type="ECO:0000256" key="1">
    <source>
        <dbReference type="SAM" id="MobiDB-lite"/>
    </source>
</evidence>
<feature type="compositionally biased region" description="Polar residues" evidence="1">
    <location>
        <begin position="268"/>
        <end position="297"/>
    </location>
</feature>
<dbReference type="EMBL" id="QGKX02001347">
    <property type="protein sequence ID" value="KAF3525590.1"/>
    <property type="molecule type" value="Genomic_DNA"/>
</dbReference>
<comment type="caution">
    <text evidence="2">The sequence shown here is derived from an EMBL/GenBank/DDBJ whole genome shotgun (WGS) entry which is preliminary data.</text>
</comment>
<feature type="compositionally biased region" description="Polar residues" evidence="1">
    <location>
        <begin position="248"/>
        <end position="257"/>
    </location>
</feature>
<protein>
    <submittedName>
        <fullName evidence="2">Uncharacterized protein</fullName>
    </submittedName>
</protein>
<organism evidence="2 3">
    <name type="scientific">Brassica cretica</name>
    <name type="common">Mustard</name>
    <dbReference type="NCBI Taxonomy" id="69181"/>
    <lineage>
        <taxon>Eukaryota</taxon>
        <taxon>Viridiplantae</taxon>
        <taxon>Streptophyta</taxon>
        <taxon>Embryophyta</taxon>
        <taxon>Tracheophyta</taxon>
        <taxon>Spermatophyta</taxon>
        <taxon>Magnoliopsida</taxon>
        <taxon>eudicotyledons</taxon>
        <taxon>Gunneridae</taxon>
        <taxon>Pentapetalae</taxon>
        <taxon>rosids</taxon>
        <taxon>malvids</taxon>
        <taxon>Brassicales</taxon>
        <taxon>Brassicaceae</taxon>
        <taxon>Brassiceae</taxon>
        <taxon>Brassica</taxon>
    </lineage>
</organism>
<feature type="compositionally biased region" description="Polar residues" evidence="1">
    <location>
        <begin position="49"/>
        <end position="78"/>
    </location>
</feature>